<evidence type="ECO:0000256" key="1">
    <source>
        <dbReference type="SAM" id="Phobius"/>
    </source>
</evidence>
<dbReference type="OrthoDB" id="88903at2"/>
<comment type="caution">
    <text evidence="3">The sequence shown here is derived from an EMBL/GenBank/DDBJ whole genome shotgun (WGS) entry which is preliminary data.</text>
</comment>
<dbReference type="InterPro" id="IPR027417">
    <property type="entry name" value="P-loop_NTPase"/>
</dbReference>
<dbReference type="EMBL" id="PREZ01000013">
    <property type="protein sequence ID" value="PPA68435.1"/>
    <property type="molecule type" value="Genomic_DNA"/>
</dbReference>
<reference evidence="3 4" key="1">
    <citation type="submission" date="2018-02" db="EMBL/GenBank/DDBJ databases">
        <title>Jeotgalibacillus proteolyticum sp. nov. a protease producing bacterium isolated from ocean sediments of Laizhou Bay.</title>
        <authorList>
            <person name="Li Y."/>
        </authorList>
    </citation>
    <scope>NUCLEOTIDE SEQUENCE [LARGE SCALE GENOMIC DNA]</scope>
    <source>
        <strain evidence="3 4">22-7</strain>
    </source>
</reference>
<evidence type="ECO:0000313" key="4">
    <source>
        <dbReference type="Proteomes" id="UP000239047"/>
    </source>
</evidence>
<dbReference type="RefSeq" id="WP_104059915.1">
    <property type="nucleotide sequence ID" value="NZ_PREZ01000013.1"/>
</dbReference>
<feature type="transmembrane region" description="Helical" evidence="1">
    <location>
        <begin position="138"/>
        <end position="170"/>
    </location>
</feature>
<gene>
    <name evidence="3" type="ORF">C4B60_20945</name>
</gene>
<keyword evidence="1" id="KW-0472">Membrane</keyword>
<proteinExistence type="predicted"/>
<keyword evidence="4" id="KW-1185">Reference proteome</keyword>
<name>A0A2S5G644_9BACL</name>
<keyword evidence="1" id="KW-1133">Transmembrane helix</keyword>
<dbReference type="Proteomes" id="UP000239047">
    <property type="component" value="Unassembled WGS sequence"/>
</dbReference>
<dbReference type="InterPro" id="IPR011646">
    <property type="entry name" value="KAP_P-loop"/>
</dbReference>
<protein>
    <recommendedName>
        <fullName evidence="2">KAP NTPase domain-containing protein</fullName>
    </recommendedName>
</protein>
<keyword evidence="1" id="KW-0812">Transmembrane</keyword>
<dbReference type="PANTHER" id="PTHR22674">
    <property type="entry name" value="NTPASE, KAP FAMILY P-LOOP DOMAIN-CONTAINING 1"/>
    <property type="match status" value="1"/>
</dbReference>
<feature type="transmembrane region" description="Helical" evidence="1">
    <location>
        <begin position="182"/>
        <end position="200"/>
    </location>
</feature>
<dbReference type="InterPro" id="IPR052754">
    <property type="entry name" value="NTPase_KAP_P-loop"/>
</dbReference>
<dbReference type="PANTHER" id="PTHR22674:SF6">
    <property type="entry name" value="NTPASE KAP FAMILY P-LOOP DOMAIN-CONTAINING PROTEIN 1"/>
    <property type="match status" value="1"/>
</dbReference>
<dbReference type="SUPFAM" id="SSF52540">
    <property type="entry name" value="P-loop containing nucleoside triphosphate hydrolases"/>
    <property type="match status" value="1"/>
</dbReference>
<evidence type="ECO:0000313" key="3">
    <source>
        <dbReference type="EMBL" id="PPA68435.1"/>
    </source>
</evidence>
<accession>A0A2S5G644</accession>
<sequence>MTIDKEQFFLKDTALMDKENDAFHHEDYVRNLKKIILEHDPPYNIALIGRWGVGKSSIINLLKKELDGKPEIVTHEINAWKYENDSLKKAFLKNLYRSFNPNKDVSMFTLFAESLRKVTGDITHETRPLSPSQTVKNFIPLLSSFFVVFLMSSLAVLLVLFAWAGINAIFSSNTFVSNATNAYTIFLENIWLAIIIVPLLKTFQDISKTAFQYNNSEVKLVKPIETADEYEDLFKREIENYKVTHPKFKKLVVIVDDLDRLTTKKVVSALDAIKAFVEINECIFIVTCDENILINALEKEKLNKSLDVDGELFLDKLFHFRISLPPIIERDMSEFAFEITKQEAPGLVRACNGQFDEITNILIHAGVSTPRQVKKLMNTFANNLLIARAREEDGRKLEDKLLTNNSGLKYLAKISVIQSDYNDVYLELVKDFNYLEDLLRFYQFEEDEIDDTLEINQSVKKFFNNKSSVYQIKPHFEGLMNFLSKTQHITVDNVAPFIYLGQDAIGLNAGDEKQRLITQSLTSGNEKAVIDMLQESKENIYLVHAIIEIIKQSSIKDLPSVLKASVHLINVIEEDKKEFANVISQRLNTTDLTKIRFWQMNLKNLVDIYRVADNDKGIELGLLTALRDLFSKTNWKNSSGKEMGDDEFITKINEVFTILFNVEEELSISIKEQMKNFLGNLNDEYNFYSFEYIHELYVSNISLFDNYFGIPFYSQLISDMENATDEQLSSEIDTFKEIAPKIREQDPILFIGSLPVVIDSMGKNEHTLSVLELLLPVIEDINADQASSIVEAVSYFTFDDNQINSAMKILRKIPFNLNGNESLVEHLDEFILKHISDQGIKSVNEMSNLINYALERNEMDFAIYQQSFNHFLENILSTSNNDWLLKDFSIYFSSKQRVALFNKINPVIQFSTYNPKLSERVFTLFSILINDENNASYIEGVMNKGITEFKQNRWNQNINWTNDFINLFTIASKVIEESDMSSFLSVLEGPVTQNGRTDLVITALRKIGEFVPPNKVVSLRTYCIDNAASDHSKLDAFDFLKTTNKYATKENENLSEYVSFLVTNFHLNIESFLSELHSRFSLIGKDKILHLLKTAAGLEKEKLELNLPIVNYTVEKFFMALENKEREGVLISVINGEFKINFIESILLDSLNSNLTTTLLNGVLTSKDIQNKESKMALLEICESTQNSNDKSSLTNLIIDMLKETEEDDDYIIKVCDVLINQYSTFRFNHEKKRVANQVVWTFRNVNNVAKERLLEVGKTFLLKDAFVEALKSKSLSDEEADMVEKYYKIRKKKNLF</sequence>
<dbReference type="Gene3D" id="3.40.50.300">
    <property type="entry name" value="P-loop containing nucleotide triphosphate hydrolases"/>
    <property type="match status" value="1"/>
</dbReference>
<evidence type="ECO:0000259" key="2">
    <source>
        <dbReference type="Pfam" id="PF07693"/>
    </source>
</evidence>
<dbReference type="Pfam" id="PF07693">
    <property type="entry name" value="KAP_NTPase"/>
    <property type="match status" value="1"/>
</dbReference>
<organism evidence="3 4">
    <name type="scientific">Jeotgalibacillus proteolyticus</name>
    <dbReference type="NCBI Taxonomy" id="2082395"/>
    <lineage>
        <taxon>Bacteria</taxon>
        <taxon>Bacillati</taxon>
        <taxon>Bacillota</taxon>
        <taxon>Bacilli</taxon>
        <taxon>Bacillales</taxon>
        <taxon>Caryophanaceae</taxon>
        <taxon>Jeotgalibacillus</taxon>
    </lineage>
</organism>
<feature type="domain" description="KAP NTPase" evidence="2">
    <location>
        <begin position="27"/>
        <end position="381"/>
    </location>
</feature>